<gene>
    <name evidence="1" type="ORF">VZ068_01075</name>
</gene>
<organism evidence="1">
    <name type="scientific">Xanthomonas sp. 10-10</name>
    <dbReference type="NCBI Taxonomy" id="3115848"/>
    <lineage>
        <taxon>Bacteria</taxon>
        <taxon>Pseudomonadati</taxon>
        <taxon>Pseudomonadota</taxon>
        <taxon>Gammaproteobacteria</taxon>
        <taxon>Lysobacterales</taxon>
        <taxon>Lysobacteraceae</taxon>
        <taxon>Xanthomonas</taxon>
    </lineage>
</organism>
<dbReference type="RefSeq" id="WP_349656625.1">
    <property type="nucleotide sequence ID" value="NZ_CP144460.1"/>
</dbReference>
<dbReference type="AlphaFoldDB" id="A0AAU7P8S4"/>
<proteinExistence type="predicted"/>
<evidence type="ECO:0000313" key="1">
    <source>
        <dbReference type="EMBL" id="XBS38165.1"/>
    </source>
</evidence>
<accession>A0AAU7P8S4</accession>
<dbReference type="EMBL" id="CP144460">
    <property type="protein sequence ID" value="XBS38165.1"/>
    <property type="molecule type" value="Genomic_DNA"/>
</dbReference>
<protein>
    <submittedName>
        <fullName evidence="1">Uncharacterized protein</fullName>
    </submittedName>
</protein>
<reference evidence="1" key="1">
    <citation type="submission" date="2024-02" db="EMBL/GenBank/DDBJ databases">
        <title>Complete genome sequence of Xanthomonas sp. 10-10.</title>
        <authorList>
            <person name="Biessy A."/>
            <person name="Ciotola M."/>
            <person name="Cadieux M."/>
            <person name="Soufiane B."/>
            <person name="Laforest M."/>
            <person name="Filion M."/>
        </authorList>
    </citation>
    <scope>NUCLEOTIDE SEQUENCE</scope>
    <source>
        <strain evidence="1">10-10</strain>
    </source>
</reference>
<sequence length="146" mass="16428">MHQDLRKGQSSVYLQYESGSGDTIGPEQFKAALERGSVAILFHLKLFDDNQRIDERRLRSETLTQVHLSENNIIENLAQFLKQPYVKAQEMLLQVVSRSKSLDYTVSVGAAGLKPPPRLVQRFGSKKYIQAEVASQLGLTRALGRI</sequence>
<name>A0AAU7P8S4_9XANT</name>